<accession>A0A194PSV7</accession>
<dbReference type="AlphaFoldDB" id="A0A194PSV7"/>
<sequence>MVLRNPHCTPRTLITDGGYVEMCYERPKRNKQLILPPTTVQLPRGLGYFAAAIPDVTAAYLESLSYNEIIQEMDDMVIPIVDADSCISIASPLCPQLGPLINPIIL</sequence>
<dbReference type="Proteomes" id="UP000053268">
    <property type="component" value="Unassembled WGS sequence"/>
</dbReference>
<evidence type="ECO:0000313" key="2">
    <source>
        <dbReference type="Proteomes" id="UP000053268"/>
    </source>
</evidence>
<organism evidence="1 2">
    <name type="scientific">Papilio xuthus</name>
    <name type="common">Asian swallowtail butterfly</name>
    <dbReference type="NCBI Taxonomy" id="66420"/>
    <lineage>
        <taxon>Eukaryota</taxon>
        <taxon>Metazoa</taxon>
        <taxon>Ecdysozoa</taxon>
        <taxon>Arthropoda</taxon>
        <taxon>Hexapoda</taxon>
        <taxon>Insecta</taxon>
        <taxon>Pterygota</taxon>
        <taxon>Neoptera</taxon>
        <taxon>Endopterygota</taxon>
        <taxon>Lepidoptera</taxon>
        <taxon>Glossata</taxon>
        <taxon>Ditrysia</taxon>
        <taxon>Papilionoidea</taxon>
        <taxon>Papilionidae</taxon>
        <taxon>Papilioninae</taxon>
        <taxon>Papilio</taxon>
    </lineage>
</organism>
<dbReference type="EMBL" id="KQ459593">
    <property type="protein sequence ID" value="KPI96511.1"/>
    <property type="molecule type" value="Genomic_DNA"/>
</dbReference>
<reference evidence="1 2" key="1">
    <citation type="journal article" date="2015" name="Nat. Commun.">
        <title>Outbred genome sequencing and CRISPR/Cas9 gene editing in butterflies.</title>
        <authorList>
            <person name="Li X."/>
            <person name="Fan D."/>
            <person name="Zhang W."/>
            <person name="Liu G."/>
            <person name="Zhang L."/>
            <person name="Zhao L."/>
            <person name="Fang X."/>
            <person name="Chen L."/>
            <person name="Dong Y."/>
            <person name="Chen Y."/>
            <person name="Ding Y."/>
            <person name="Zhao R."/>
            <person name="Feng M."/>
            <person name="Zhu Y."/>
            <person name="Feng Y."/>
            <person name="Jiang X."/>
            <person name="Zhu D."/>
            <person name="Xiang H."/>
            <person name="Feng X."/>
            <person name="Li S."/>
            <person name="Wang J."/>
            <person name="Zhang G."/>
            <person name="Kronforst M.R."/>
            <person name="Wang W."/>
        </authorList>
    </citation>
    <scope>NUCLEOTIDE SEQUENCE [LARGE SCALE GENOMIC DNA]</scope>
    <source>
        <strain evidence="1">Ya'a_city_454_Px</strain>
        <tissue evidence="1">Whole body</tissue>
    </source>
</reference>
<gene>
    <name evidence="1" type="ORF">RR46_12541</name>
</gene>
<name>A0A194PSV7_PAPXU</name>
<keyword evidence="2" id="KW-1185">Reference proteome</keyword>
<proteinExistence type="predicted"/>
<protein>
    <submittedName>
        <fullName evidence="1">Uncharacterized protein</fullName>
    </submittedName>
</protein>
<evidence type="ECO:0000313" key="1">
    <source>
        <dbReference type="EMBL" id="KPI96511.1"/>
    </source>
</evidence>